<gene>
    <name evidence="1" type="ORF">QX99_01112</name>
</gene>
<dbReference type="Proteomes" id="UP000032287">
    <property type="component" value="Unassembled WGS sequence"/>
</dbReference>
<name>A0A0D1KB23_9LACO</name>
<evidence type="ECO:0000313" key="1">
    <source>
        <dbReference type="EMBL" id="KIU20642.1"/>
    </source>
</evidence>
<evidence type="ECO:0000313" key="2">
    <source>
        <dbReference type="Proteomes" id="UP000032287"/>
    </source>
</evidence>
<reference evidence="1 2" key="1">
    <citation type="journal article" date="2015" name="Microbiology (Mosc.)">
        <title>Genomics of the Weissella cibaria species with an examination of its metabolic traits.</title>
        <authorList>
            <person name="Lynch K.M."/>
            <person name="Lucid A."/>
            <person name="Arendt E.K."/>
            <person name="Sleator R.D."/>
            <person name="Lucey B."/>
            <person name="Coffey A."/>
        </authorList>
    </citation>
    <scope>NUCLEOTIDE SEQUENCE [LARGE SCALE GENOMIC DNA]</scope>
    <source>
        <strain evidence="1 2">MG1</strain>
    </source>
</reference>
<dbReference type="AlphaFoldDB" id="A0A0D1KB23"/>
<dbReference type="PATRIC" id="fig|137591.25.peg.1082"/>
<keyword evidence="2" id="KW-1185">Reference proteome</keyword>
<dbReference type="EMBL" id="JWHU01000017">
    <property type="protein sequence ID" value="KIU20642.1"/>
    <property type="molecule type" value="Genomic_DNA"/>
</dbReference>
<sequence length="147" mass="17237">MEISEKEFIQMKSEINRLTRMTDALVAVEMEKVPAVGLFKGVAINNTYEVETVNAQHGHRDLDRYVLPANQYYRLDNRGYIRSDMKDVPMTHELHDMLRSLTLAAFGTKKNIGLQTRQDQDEAVKLYQTLRMVWIEAYRERLDRVTE</sequence>
<organism evidence="1 2">
    <name type="scientific">Weissella cibaria</name>
    <dbReference type="NCBI Taxonomy" id="137591"/>
    <lineage>
        <taxon>Bacteria</taxon>
        <taxon>Bacillati</taxon>
        <taxon>Bacillota</taxon>
        <taxon>Bacilli</taxon>
        <taxon>Lactobacillales</taxon>
        <taxon>Lactobacillaceae</taxon>
        <taxon>Weissella</taxon>
    </lineage>
</organism>
<dbReference type="RefSeq" id="WP_043708828.1">
    <property type="nucleotide sequence ID" value="NZ_JALOCT010000027.1"/>
</dbReference>
<comment type="caution">
    <text evidence="1">The sequence shown here is derived from an EMBL/GenBank/DDBJ whole genome shotgun (WGS) entry which is preliminary data.</text>
</comment>
<accession>A0A0D1KB23</accession>
<protein>
    <submittedName>
        <fullName evidence="1">Uncharacterized protein</fullName>
    </submittedName>
</protein>
<proteinExistence type="predicted"/>